<gene>
    <name evidence="1" type="ORF">L21SP2_2100</name>
</gene>
<evidence type="ECO:0000313" key="2">
    <source>
        <dbReference type="Proteomes" id="UP000018680"/>
    </source>
</evidence>
<dbReference type="AlphaFoldDB" id="V5WI11"/>
<dbReference type="HOGENOM" id="CLU_148512_1_0_12"/>
<name>V5WI11_9SPIO</name>
<dbReference type="STRING" id="1307761.L21SP2_2100"/>
<dbReference type="eggNOG" id="ENOG5032S46">
    <property type="taxonomic scope" value="Bacteria"/>
</dbReference>
<keyword evidence="2" id="KW-1185">Reference proteome</keyword>
<dbReference type="EMBL" id="CP006939">
    <property type="protein sequence ID" value="AHC15467.1"/>
    <property type="molecule type" value="Genomic_DNA"/>
</dbReference>
<reference evidence="1 2" key="1">
    <citation type="journal article" date="2015" name="Stand. Genomic Sci.">
        <title>Complete genome sequence and description of Salinispira pacifica gen. nov., sp. nov., a novel spirochaete isolated form a hypersaline microbial mat.</title>
        <authorList>
            <person name="Ben Hania W."/>
            <person name="Joseph M."/>
            <person name="Schumann P."/>
            <person name="Bunk B."/>
            <person name="Fiebig A."/>
            <person name="Sproer C."/>
            <person name="Klenk H.P."/>
            <person name="Fardeau M.L."/>
            <person name="Spring S."/>
        </authorList>
    </citation>
    <scope>NUCLEOTIDE SEQUENCE [LARGE SCALE GENOMIC DNA]</scope>
    <source>
        <strain evidence="1 2">L21-RPul-D2</strain>
    </source>
</reference>
<proteinExistence type="predicted"/>
<sequence>MPRGKPAGVPCINLDENLNCRIHGTAEYPVVCRNLQPRPDMCGESRDQALRYLTRLEQETLPPSS</sequence>
<dbReference type="Proteomes" id="UP000018680">
    <property type="component" value="Chromosome"/>
</dbReference>
<dbReference type="KEGG" id="slr:L21SP2_2100"/>
<organism evidence="1 2">
    <name type="scientific">Salinispira pacifica</name>
    <dbReference type="NCBI Taxonomy" id="1307761"/>
    <lineage>
        <taxon>Bacteria</taxon>
        <taxon>Pseudomonadati</taxon>
        <taxon>Spirochaetota</taxon>
        <taxon>Spirochaetia</taxon>
        <taxon>Spirochaetales</taxon>
        <taxon>Spirochaetaceae</taxon>
        <taxon>Salinispira</taxon>
    </lineage>
</organism>
<protein>
    <submittedName>
        <fullName evidence="1">Proteinase inhibitor</fullName>
    </submittedName>
</protein>
<evidence type="ECO:0000313" key="1">
    <source>
        <dbReference type="EMBL" id="AHC15467.1"/>
    </source>
</evidence>
<accession>V5WI11</accession>